<evidence type="ECO:0000256" key="6">
    <source>
        <dbReference type="ARBA" id="ARBA00022490"/>
    </source>
</evidence>
<keyword evidence="5" id="KW-0158">Chromosome</keyword>
<evidence type="ECO:0000256" key="3">
    <source>
        <dbReference type="ARBA" id="ARBA00009471"/>
    </source>
</evidence>
<evidence type="ECO:0000256" key="4">
    <source>
        <dbReference type="ARBA" id="ARBA00016065"/>
    </source>
</evidence>
<evidence type="ECO:0000256" key="12">
    <source>
        <dbReference type="SAM" id="MobiDB-lite"/>
    </source>
</evidence>
<keyword evidence="6" id="KW-0963">Cytoplasm</keyword>
<evidence type="ECO:0000256" key="11">
    <source>
        <dbReference type="PIRNR" id="PIRNR017126"/>
    </source>
</evidence>
<dbReference type="PANTHER" id="PTHR13108">
    <property type="entry name" value="CONDENSIN COMPLEX SUBUNIT 2"/>
    <property type="match status" value="1"/>
</dbReference>
<comment type="similarity">
    <text evidence="3 11">Belongs to the CND2 (condensin subunit 2) family.</text>
</comment>
<keyword evidence="9 11" id="KW-0226">DNA condensation</keyword>
<proteinExistence type="inferred from homology"/>
<comment type="subcellular location">
    <subcellularLocation>
        <location evidence="1">Chromosome</location>
    </subcellularLocation>
    <subcellularLocation>
        <location evidence="2">Cytoplasm</location>
    </subcellularLocation>
</comment>
<name>A0A9D4ZK89_ADICA</name>
<dbReference type="Pfam" id="PF05786">
    <property type="entry name" value="Cnd2"/>
    <property type="match status" value="2"/>
</dbReference>
<evidence type="ECO:0000256" key="2">
    <source>
        <dbReference type="ARBA" id="ARBA00004496"/>
    </source>
</evidence>
<feature type="region of interest" description="Disordered" evidence="12">
    <location>
        <begin position="316"/>
        <end position="367"/>
    </location>
</feature>
<organism evidence="13 14">
    <name type="scientific">Adiantum capillus-veneris</name>
    <name type="common">Maidenhair fern</name>
    <dbReference type="NCBI Taxonomy" id="13818"/>
    <lineage>
        <taxon>Eukaryota</taxon>
        <taxon>Viridiplantae</taxon>
        <taxon>Streptophyta</taxon>
        <taxon>Embryophyta</taxon>
        <taxon>Tracheophyta</taxon>
        <taxon>Polypodiopsida</taxon>
        <taxon>Polypodiidae</taxon>
        <taxon>Polypodiales</taxon>
        <taxon>Pteridineae</taxon>
        <taxon>Pteridaceae</taxon>
        <taxon>Vittarioideae</taxon>
        <taxon>Adiantum</taxon>
    </lineage>
</organism>
<dbReference type="GO" id="GO:0007076">
    <property type="term" value="P:mitotic chromosome condensation"/>
    <property type="evidence" value="ECO:0007669"/>
    <property type="project" value="InterPro"/>
</dbReference>
<keyword evidence="7 11" id="KW-0132">Cell division</keyword>
<evidence type="ECO:0000256" key="5">
    <source>
        <dbReference type="ARBA" id="ARBA00022454"/>
    </source>
</evidence>
<feature type="region of interest" description="Disordered" evidence="12">
    <location>
        <begin position="169"/>
        <end position="195"/>
    </location>
</feature>
<evidence type="ECO:0000256" key="9">
    <source>
        <dbReference type="ARBA" id="ARBA00023067"/>
    </source>
</evidence>
<dbReference type="PANTHER" id="PTHR13108:SF9">
    <property type="entry name" value="CONDENSIN COMPLEX SUBUNIT 2"/>
    <property type="match status" value="1"/>
</dbReference>
<evidence type="ECO:0000313" key="14">
    <source>
        <dbReference type="Proteomes" id="UP000886520"/>
    </source>
</evidence>
<dbReference type="GO" id="GO:0005737">
    <property type="term" value="C:cytoplasm"/>
    <property type="evidence" value="ECO:0007669"/>
    <property type="project" value="UniProtKB-SubCell"/>
</dbReference>
<comment type="caution">
    <text evidence="13">The sequence shown here is derived from an EMBL/GenBank/DDBJ whole genome shotgun (WGS) entry which is preliminary data.</text>
</comment>
<keyword evidence="14" id="KW-1185">Reference proteome</keyword>
<keyword evidence="10 11" id="KW-0131">Cell cycle</keyword>
<feature type="region of interest" description="Disordered" evidence="12">
    <location>
        <begin position="520"/>
        <end position="556"/>
    </location>
</feature>
<evidence type="ECO:0000256" key="8">
    <source>
        <dbReference type="ARBA" id="ARBA00022776"/>
    </source>
</evidence>
<feature type="compositionally biased region" description="Basic and acidic residues" evidence="12">
    <location>
        <begin position="183"/>
        <end position="192"/>
    </location>
</feature>
<dbReference type="OrthoDB" id="362021at2759"/>
<evidence type="ECO:0000256" key="1">
    <source>
        <dbReference type="ARBA" id="ARBA00004286"/>
    </source>
</evidence>
<evidence type="ECO:0000256" key="7">
    <source>
        <dbReference type="ARBA" id="ARBA00022618"/>
    </source>
</evidence>
<dbReference type="GO" id="GO:0003682">
    <property type="term" value="F:chromatin binding"/>
    <property type="evidence" value="ECO:0007669"/>
    <property type="project" value="TreeGrafter"/>
</dbReference>
<feature type="compositionally biased region" description="Acidic residues" evidence="12">
    <location>
        <begin position="343"/>
        <end position="356"/>
    </location>
</feature>
<dbReference type="PIRSF" id="PIRSF017126">
    <property type="entry name" value="Condensin_H"/>
    <property type="match status" value="1"/>
</dbReference>
<keyword evidence="8 11" id="KW-0498">Mitosis</keyword>
<dbReference type="AlphaFoldDB" id="A0A9D4ZK89"/>
<evidence type="ECO:0000256" key="10">
    <source>
        <dbReference type="ARBA" id="ARBA00023306"/>
    </source>
</evidence>
<gene>
    <name evidence="13" type="ORF">GOP47_0008231</name>
</gene>
<comment type="function">
    <text evidence="11">Regulatory subunit of the condensin complex, a complex required for conversion of interphase chromatin into mitotic-like condense chromosomes.</text>
</comment>
<dbReference type="GO" id="GO:0051301">
    <property type="term" value="P:cell division"/>
    <property type="evidence" value="ECO:0007669"/>
    <property type="project" value="UniProtKB-KW"/>
</dbReference>
<evidence type="ECO:0000313" key="13">
    <source>
        <dbReference type="EMBL" id="KAI5076166.1"/>
    </source>
</evidence>
<sequence length="686" mass="76134">MVMSPAAMLAMKHKTPLKSRTLSPSQAILSPNNDDYERAQVRAARAAAQRRKSLVALEADKQRQKTFGEEDLLGKDQILDLFQNCIKLASENKINQRNTWELRLIDHISEIVNADDGEDVETNFQKASCTLEAGVKIYSYRVDSVHSETFKVLGGLNRTAADEADVEVDGENPANAEGNDDEIASKKRDSQRKVTSSAATLESYDALNVKKFDVAFTVDPLFNQMSAQFDEGGAKGLLLNSLSVYNGCKLVFDSSDVPTRYVKANTGLNGSVMIDLTSMKDCLQQLKLDMKRETEISPTLRELLVMLDDPYRKAAEMDGAKQQAETAEDSVDDASNNYVGEVSDNDGDDNPFEQFDETSRRESSEAFSQGNAAWDFDFERQGDGEVYDQGTTDNAAEVFADENEAKQLVSWMTAGLDSRSNAWAGLDHWKFKSRDLQKASEPASKNLEKKKGKSEKFSIDFLNPPHVDMSAFAPAVDQKSLMMPQSNASVSTLLPEDCHYQPEDLVRLFLQSSVMLINHKGKKKPDSSRPCNNTFGTSNLEWDDGASGGADDDWENENMHEDVVNSEEGDMIPQPRKVQKIEVDYDKTSKQIDVRALKEALWQNLQDASSAVQDNEEPSFSFKSLLSQVPTACEAAAPSDISVHLCFICLLHLANEHNLCILDCSSLDELYIQNVVSDFCASEVIN</sequence>
<dbReference type="EMBL" id="JABFUD020000008">
    <property type="protein sequence ID" value="KAI5076166.1"/>
    <property type="molecule type" value="Genomic_DNA"/>
</dbReference>
<accession>A0A9D4ZK89</accession>
<reference evidence="13" key="1">
    <citation type="submission" date="2021-01" db="EMBL/GenBank/DDBJ databases">
        <title>Adiantum capillus-veneris genome.</title>
        <authorList>
            <person name="Fang Y."/>
            <person name="Liao Q."/>
        </authorList>
    </citation>
    <scope>NUCLEOTIDE SEQUENCE</scope>
    <source>
        <strain evidence="13">H3</strain>
        <tissue evidence="13">Leaf</tissue>
    </source>
</reference>
<feature type="compositionally biased region" description="Polar residues" evidence="12">
    <location>
        <begin position="529"/>
        <end position="540"/>
    </location>
</feature>
<protein>
    <recommendedName>
        <fullName evidence="4 11">Condensin complex subunit 2</fullName>
    </recommendedName>
</protein>
<dbReference type="GO" id="GO:0000796">
    <property type="term" value="C:condensin complex"/>
    <property type="evidence" value="ECO:0007669"/>
    <property type="project" value="InterPro"/>
</dbReference>
<dbReference type="InterPro" id="IPR022816">
    <property type="entry name" value="Condensin_barren_su2"/>
</dbReference>
<dbReference type="Proteomes" id="UP000886520">
    <property type="component" value="Chromosome 8"/>
</dbReference>